<evidence type="ECO:0000256" key="4">
    <source>
        <dbReference type="ARBA" id="ARBA00022723"/>
    </source>
</evidence>
<dbReference type="GO" id="GO:0005524">
    <property type="term" value="F:ATP binding"/>
    <property type="evidence" value="ECO:0007669"/>
    <property type="project" value="UniProtKB-UniRule"/>
</dbReference>
<dbReference type="InterPro" id="IPR018303">
    <property type="entry name" value="ATPase_P-typ_P_site"/>
</dbReference>
<dbReference type="Gene3D" id="3.40.50.1000">
    <property type="entry name" value="HAD superfamily/HAD-like"/>
    <property type="match status" value="1"/>
</dbReference>
<dbReference type="GO" id="GO:0055070">
    <property type="term" value="P:copper ion homeostasis"/>
    <property type="evidence" value="ECO:0007669"/>
    <property type="project" value="TreeGrafter"/>
</dbReference>
<dbReference type="PANTHER" id="PTHR43520">
    <property type="entry name" value="ATP7, ISOFORM B"/>
    <property type="match status" value="1"/>
</dbReference>
<feature type="transmembrane region" description="Helical" evidence="10">
    <location>
        <begin position="30"/>
        <end position="52"/>
    </location>
</feature>
<evidence type="ECO:0000256" key="3">
    <source>
        <dbReference type="ARBA" id="ARBA00022692"/>
    </source>
</evidence>
<keyword evidence="4 10" id="KW-0479">Metal-binding</keyword>
<dbReference type="InterPro" id="IPR036412">
    <property type="entry name" value="HAD-like_sf"/>
</dbReference>
<dbReference type="InterPro" id="IPR023214">
    <property type="entry name" value="HAD_sf"/>
</dbReference>
<dbReference type="SUPFAM" id="SSF81665">
    <property type="entry name" value="Calcium ATPase, transmembrane domain M"/>
    <property type="match status" value="1"/>
</dbReference>
<dbReference type="InterPro" id="IPR001757">
    <property type="entry name" value="P_typ_ATPase"/>
</dbReference>
<dbReference type="EMBL" id="PFCJ01000019">
    <property type="protein sequence ID" value="PIR72228.1"/>
    <property type="molecule type" value="Genomic_DNA"/>
</dbReference>
<dbReference type="PROSITE" id="PS00154">
    <property type="entry name" value="ATPASE_E1_E2"/>
    <property type="match status" value="1"/>
</dbReference>
<dbReference type="SFLD" id="SFLDS00003">
    <property type="entry name" value="Haloacid_Dehalogenase"/>
    <property type="match status" value="1"/>
</dbReference>
<keyword evidence="3 10" id="KW-0812">Transmembrane</keyword>
<accession>A0A2M6NRS8</accession>
<dbReference type="PANTHER" id="PTHR43520:SF8">
    <property type="entry name" value="P-TYPE CU(+) TRANSPORTER"/>
    <property type="match status" value="1"/>
</dbReference>
<dbReference type="PRINTS" id="PR00119">
    <property type="entry name" value="CATATPASE"/>
</dbReference>
<evidence type="ECO:0000256" key="6">
    <source>
        <dbReference type="ARBA" id="ARBA00022840"/>
    </source>
</evidence>
<dbReference type="InterPro" id="IPR023299">
    <property type="entry name" value="ATPase_P-typ_cyto_dom_N"/>
</dbReference>
<keyword evidence="5 10" id="KW-0547">Nucleotide-binding</keyword>
<gene>
    <name evidence="11" type="ORF">COU42_01780</name>
</gene>
<feature type="transmembrane region" description="Helical" evidence="10">
    <location>
        <begin position="398"/>
        <end position="421"/>
    </location>
</feature>
<proteinExistence type="inferred from homology"/>
<evidence type="ECO:0000313" key="11">
    <source>
        <dbReference type="EMBL" id="PIR72228.1"/>
    </source>
</evidence>
<evidence type="ECO:0000313" key="12">
    <source>
        <dbReference type="Proteomes" id="UP000228756"/>
    </source>
</evidence>
<dbReference type="Pfam" id="PF00702">
    <property type="entry name" value="Hydrolase"/>
    <property type="match status" value="1"/>
</dbReference>
<dbReference type="GO" id="GO:0005507">
    <property type="term" value="F:copper ion binding"/>
    <property type="evidence" value="ECO:0007669"/>
    <property type="project" value="TreeGrafter"/>
</dbReference>
<dbReference type="InterPro" id="IPR027256">
    <property type="entry name" value="P-typ_ATPase_IB"/>
</dbReference>
<name>A0A2M6NRS8_9BACT</name>
<keyword evidence="8 10" id="KW-1133">Transmembrane helix</keyword>
<evidence type="ECO:0000256" key="2">
    <source>
        <dbReference type="ARBA" id="ARBA00006024"/>
    </source>
</evidence>
<reference evidence="12" key="1">
    <citation type="submission" date="2017-09" db="EMBL/GenBank/DDBJ databases">
        <title>Depth-based differentiation of microbial function through sediment-hosted aquifers and enrichment of novel symbionts in the deep terrestrial subsurface.</title>
        <authorList>
            <person name="Probst A.J."/>
            <person name="Ladd B."/>
            <person name="Jarett J.K."/>
            <person name="Geller-Mcgrath D.E."/>
            <person name="Sieber C.M.K."/>
            <person name="Emerson J.B."/>
            <person name="Anantharaman K."/>
            <person name="Thomas B.C."/>
            <person name="Malmstrom R."/>
            <person name="Stieglmeier M."/>
            <person name="Klingl A."/>
            <person name="Woyke T."/>
            <person name="Ryan C.M."/>
            <person name="Banfield J.F."/>
        </authorList>
    </citation>
    <scope>NUCLEOTIDE SEQUENCE [LARGE SCALE GENOMIC DNA]</scope>
</reference>
<dbReference type="InterPro" id="IPR044492">
    <property type="entry name" value="P_typ_ATPase_HD_dom"/>
</dbReference>
<dbReference type="SFLD" id="SFLDF00027">
    <property type="entry name" value="p-type_atpase"/>
    <property type="match status" value="1"/>
</dbReference>
<keyword evidence="7" id="KW-1278">Translocase</keyword>
<evidence type="ECO:0000256" key="7">
    <source>
        <dbReference type="ARBA" id="ARBA00022967"/>
    </source>
</evidence>
<feature type="transmembrane region" description="Helical" evidence="10">
    <location>
        <begin position="58"/>
        <end position="78"/>
    </location>
</feature>
<dbReference type="GO" id="GO:0043682">
    <property type="term" value="F:P-type divalent copper transporter activity"/>
    <property type="evidence" value="ECO:0007669"/>
    <property type="project" value="TreeGrafter"/>
</dbReference>
<dbReference type="NCBIfam" id="TIGR01494">
    <property type="entry name" value="ATPase_P-type"/>
    <property type="match status" value="1"/>
</dbReference>
<organism evidence="11 12">
    <name type="scientific">Candidatus Nealsonbacteria bacterium CG10_big_fil_rev_8_21_14_0_10_36_24</name>
    <dbReference type="NCBI Taxonomy" id="1974710"/>
    <lineage>
        <taxon>Bacteria</taxon>
        <taxon>Candidatus Nealsoniibacteriota</taxon>
    </lineage>
</organism>
<dbReference type="GO" id="GO:0016887">
    <property type="term" value="F:ATP hydrolysis activity"/>
    <property type="evidence" value="ECO:0007669"/>
    <property type="project" value="InterPro"/>
</dbReference>
<sequence length="430" mass="45874">GKDTMLAQIIKIVEEAMGSKAPIQLLADKVSFYFVPSVIGIAILSFAIWLVLGQPLAFALPVFVAVLIIACPCALGLATPTAVMMGTGLAAKNGILIKSGKALEIARDVNIIIFDKTGTLTKGEPSVTDIIKVKNEIGENSILQIAASVEKNSEHPLAQAIINKAKEEKINFSEVKNFQAIPGHGVSADLGNKKILFGTRKLMTGNQIDPSLVEEKMIVLENQGKTAMILAQNKDIIGIIAVADTLKDYSKEAVEMLHKMGKGVAIITGDNKRVGQAIAKLVGIDRVLAEVLPQEKSAEIKKLQGEGNIVAMVGDGINDAPALAQSDLGIALGSGTDVAMETGEIVLIKDDLRDVVTAIDLSKYTLYKIKQNLFWAFFYNIIGIPVAAGILYPLTGWLLNPAIAAAAMAFSSVSVVSNALLMKRYKPRLF</sequence>
<evidence type="ECO:0000256" key="10">
    <source>
        <dbReference type="RuleBase" id="RU362081"/>
    </source>
</evidence>
<comment type="caution">
    <text evidence="11">The sequence shown here is derived from an EMBL/GenBank/DDBJ whole genome shotgun (WGS) entry which is preliminary data.</text>
</comment>
<evidence type="ECO:0000256" key="9">
    <source>
        <dbReference type="ARBA" id="ARBA00023136"/>
    </source>
</evidence>
<feature type="transmembrane region" description="Helical" evidence="10">
    <location>
        <begin position="373"/>
        <end position="392"/>
    </location>
</feature>
<comment type="subcellular location">
    <subcellularLocation>
        <location evidence="10">Cell membrane</location>
    </subcellularLocation>
    <subcellularLocation>
        <location evidence="1">Membrane</location>
        <topology evidence="1">Multi-pass membrane protein</topology>
    </subcellularLocation>
</comment>
<dbReference type="SUPFAM" id="SSF56784">
    <property type="entry name" value="HAD-like"/>
    <property type="match status" value="1"/>
</dbReference>
<dbReference type="Proteomes" id="UP000228756">
    <property type="component" value="Unassembled WGS sequence"/>
</dbReference>
<keyword evidence="6 10" id="KW-0067">ATP-binding</keyword>
<evidence type="ECO:0000256" key="8">
    <source>
        <dbReference type="ARBA" id="ARBA00022989"/>
    </source>
</evidence>
<dbReference type="Gene3D" id="3.40.1110.10">
    <property type="entry name" value="Calcium-transporting ATPase, cytoplasmic domain N"/>
    <property type="match status" value="1"/>
</dbReference>
<protein>
    <submittedName>
        <fullName evidence="11">Copper-translocating P-type ATPase</fullName>
    </submittedName>
</protein>
<dbReference type="PRINTS" id="PR00120">
    <property type="entry name" value="HATPASE"/>
</dbReference>
<feature type="non-terminal residue" evidence="11">
    <location>
        <position position="1"/>
    </location>
</feature>
<dbReference type="SFLD" id="SFLDG00002">
    <property type="entry name" value="C1.7:_P-type_atpase_like"/>
    <property type="match status" value="1"/>
</dbReference>
<evidence type="ECO:0000256" key="5">
    <source>
        <dbReference type="ARBA" id="ARBA00022741"/>
    </source>
</evidence>
<comment type="similarity">
    <text evidence="2 10">Belongs to the cation transport ATPase (P-type) (TC 3.A.3) family. Type IB subfamily.</text>
</comment>
<keyword evidence="10" id="KW-1003">Cell membrane</keyword>
<dbReference type="GO" id="GO:0005886">
    <property type="term" value="C:plasma membrane"/>
    <property type="evidence" value="ECO:0007669"/>
    <property type="project" value="UniProtKB-SubCell"/>
</dbReference>
<dbReference type="NCBIfam" id="TIGR01511">
    <property type="entry name" value="ATPase-IB1_Cu"/>
    <property type="match status" value="1"/>
</dbReference>
<dbReference type="InterPro" id="IPR023298">
    <property type="entry name" value="ATPase_P-typ_TM_dom_sf"/>
</dbReference>
<dbReference type="AlphaFoldDB" id="A0A2M6NRS8"/>
<keyword evidence="9 10" id="KW-0472">Membrane</keyword>
<dbReference type="NCBIfam" id="TIGR01525">
    <property type="entry name" value="ATPase-IB_hvy"/>
    <property type="match status" value="1"/>
</dbReference>
<evidence type="ECO:0000256" key="1">
    <source>
        <dbReference type="ARBA" id="ARBA00004141"/>
    </source>
</evidence>